<keyword evidence="3" id="KW-1185">Reference proteome</keyword>
<dbReference type="InterPro" id="IPR003593">
    <property type="entry name" value="AAA+_ATPase"/>
</dbReference>
<sequence length="350" mass="39977">MIDLPTYSKLHPNSATFVFSKDPILQYDEYPSEIELDGALGELDYILCPHSIQGFYLKEKHWVSLYVSNVEPVKWNKEAFDRLVLPPKTKELIKALLVRTGERATDQIGLCGGKRQDLIAGKGTGLIVLLHGGPGTGKTLTAESVAELAEMPLYRVTCGDIGTEPEVVEAYLKRVLYFGKIWNCVLLIDEADVFLEERGLQDLKRNSLVSIFLRILEYYNGILILTSNRVGTFDEAFRSRIQLALRYPDPDPPFRQKIWRNFFDMLESDEEDADMEELKEHLDELSDLDMNGREIRNALTTARQLALYKKKTLGWVHLSQAVNAARDFNKYLSDVQGQTSKDWARELNLR</sequence>
<evidence type="ECO:0000259" key="1">
    <source>
        <dbReference type="SMART" id="SM00382"/>
    </source>
</evidence>
<dbReference type="Proteomes" id="UP000235786">
    <property type="component" value="Unassembled WGS sequence"/>
</dbReference>
<dbReference type="PANTHER" id="PTHR46411">
    <property type="entry name" value="FAMILY ATPASE, PUTATIVE-RELATED"/>
    <property type="match status" value="1"/>
</dbReference>
<evidence type="ECO:0000313" key="2">
    <source>
        <dbReference type="EMBL" id="PMD40230.1"/>
    </source>
</evidence>
<dbReference type="Pfam" id="PF23232">
    <property type="entry name" value="AAA_lid_13"/>
    <property type="match status" value="1"/>
</dbReference>
<dbReference type="Pfam" id="PF00004">
    <property type="entry name" value="AAA"/>
    <property type="match status" value="1"/>
</dbReference>
<dbReference type="Gene3D" id="3.40.50.300">
    <property type="entry name" value="P-loop containing nucleotide triphosphate hydrolases"/>
    <property type="match status" value="1"/>
</dbReference>
<feature type="domain" description="AAA+ ATPase" evidence="1">
    <location>
        <begin position="124"/>
        <end position="251"/>
    </location>
</feature>
<dbReference type="SMART" id="SM00382">
    <property type="entry name" value="AAA"/>
    <property type="match status" value="1"/>
</dbReference>
<organism evidence="2 3">
    <name type="scientific">Hyaloscypha variabilis (strain UAMH 11265 / GT02V1 / F)</name>
    <name type="common">Meliniomyces variabilis</name>
    <dbReference type="NCBI Taxonomy" id="1149755"/>
    <lineage>
        <taxon>Eukaryota</taxon>
        <taxon>Fungi</taxon>
        <taxon>Dikarya</taxon>
        <taxon>Ascomycota</taxon>
        <taxon>Pezizomycotina</taxon>
        <taxon>Leotiomycetes</taxon>
        <taxon>Helotiales</taxon>
        <taxon>Hyaloscyphaceae</taxon>
        <taxon>Hyaloscypha</taxon>
        <taxon>Hyaloscypha variabilis</taxon>
    </lineage>
</organism>
<dbReference type="InterPro" id="IPR027417">
    <property type="entry name" value="P-loop_NTPase"/>
</dbReference>
<dbReference type="STRING" id="1149755.A0A2J6RP07"/>
<dbReference type="SUPFAM" id="SSF52540">
    <property type="entry name" value="P-loop containing nucleoside triphosphate hydrolases"/>
    <property type="match status" value="1"/>
</dbReference>
<keyword evidence="2" id="KW-0378">Hydrolase</keyword>
<name>A0A2J6RP07_HYAVF</name>
<evidence type="ECO:0000313" key="3">
    <source>
        <dbReference type="Proteomes" id="UP000235786"/>
    </source>
</evidence>
<dbReference type="PANTHER" id="PTHR46411:SF2">
    <property type="entry name" value="AAA+ ATPASE DOMAIN-CONTAINING PROTEIN"/>
    <property type="match status" value="1"/>
</dbReference>
<gene>
    <name evidence="2" type="ORF">L207DRAFT_428029</name>
</gene>
<dbReference type="GO" id="GO:0016887">
    <property type="term" value="F:ATP hydrolysis activity"/>
    <property type="evidence" value="ECO:0007669"/>
    <property type="project" value="InterPro"/>
</dbReference>
<dbReference type="OrthoDB" id="10042665at2759"/>
<dbReference type="GO" id="GO:0005524">
    <property type="term" value="F:ATP binding"/>
    <property type="evidence" value="ECO:0007669"/>
    <property type="project" value="InterPro"/>
</dbReference>
<proteinExistence type="predicted"/>
<dbReference type="InterPro" id="IPR003959">
    <property type="entry name" value="ATPase_AAA_core"/>
</dbReference>
<dbReference type="EMBL" id="KZ613945">
    <property type="protein sequence ID" value="PMD40230.1"/>
    <property type="molecule type" value="Genomic_DNA"/>
</dbReference>
<dbReference type="AlphaFoldDB" id="A0A2J6RP07"/>
<protein>
    <submittedName>
        <fullName evidence="2">P-loop containing nucleoside triphosphate hydrolase protein</fullName>
    </submittedName>
</protein>
<dbReference type="InterPro" id="IPR056599">
    <property type="entry name" value="AAA_lid_fung"/>
</dbReference>
<reference evidence="2 3" key="1">
    <citation type="submission" date="2016-04" db="EMBL/GenBank/DDBJ databases">
        <title>A degradative enzymes factory behind the ericoid mycorrhizal symbiosis.</title>
        <authorList>
            <consortium name="DOE Joint Genome Institute"/>
            <person name="Martino E."/>
            <person name="Morin E."/>
            <person name="Grelet G."/>
            <person name="Kuo A."/>
            <person name="Kohler A."/>
            <person name="Daghino S."/>
            <person name="Barry K."/>
            <person name="Choi C."/>
            <person name="Cichocki N."/>
            <person name="Clum A."/>
            <person name="Copeland A."/>
            <person name="Hainaut M."/>
            <person name="Haridas S."/>
            <person name="Labutti K."/>
            <person name="Lindquist E."/>
            <person name="Lipzen A."/>
            <person name="Khouja H.-R."/>
            <person name="Murat C."/>
            <person name="Ohm R."/>
            <person name="Olson A."/>
            <person name="Spatafora J."/>
            <person name="Veneault-Fourrey C."/>
            <person name="Henrissat B."/>
            <person name="Grigoriev I."/>
            <person name="Martin F."/>
            <person name="Perotto S."/>
        </authorList>
    </citation>
    <scope>NUCLEOTIDE SEQUENCE [LARGE SCALE GENOMIC DNA]</scope>
    <source>
        <strain evidence="2 3">F</strain>
    </source>
</reference>
<accession>A0A2J6RP07</accession>